<sequence length="457" mass="53111">MNLDYILEIVNRCLIESQNRSLNSLEILILQGIWEEKTYSKIALENGYSPGYLTNVVAPEMYRRLSELVGQRVTKKNCQQLLQSYVTAKLAPLPYEQNRVTVSPKTNQDRCFSYPRGSIPLDSPYYLKRSPMEDHIYQELLKPGALVRIKAPSEMGKTSLLLRCLDYAKRQGYYSVNLNLELVDEDILKNLPKFLRWLCANISHQLEIKPKLDEYWDEDLGSKVSCTAYFQDYLLKLVDSPLVLGLDQITRIFEYSDVAQDFLLLLRFWHEEAKIRAIWQKLRLIVVHSTEIYVTLQIHQSPFNVGLPIQLKPFTLQEIQQLAQCYQLHWKGGEEAKQLIALVGGHPALIHIALYHLSCRELKLGQLLETTAITTEIYRHHLQRLQIILQEQRELASAFNTVISAKTPVEIEPILAYKLQDLGLIKLLGNKVMPTCELYRHYFYTLIRRNSERGRFD</sequence>
<dbReference type="EMBL" id="CP001291">
    <property type="protein sequence ID" value="ACK73235.1"/>
    <property type="molecule type" value="Genomic_DNA"/>
</dbReference>
<dbReference type="STRING" id="65393.PCC7424_4878"/>
<dbReference type="Pfam" id="PF14516">
    <property type="entry name" value="AAA_35"/>
    <property type="match status" value="1"/>
</dbReference>
<accession>B7KEB7</accession>
<dbReference type="Proteomes" id="UP000002384">
    <property type="component" value="Chromosome"/>
</dbReference>
<dbReference type="AlphaFoldDB" id="B7KEB7"/>
<dbReference type="OrthoDB" id="5522963at2"/>
<reference evidence="3" key="1">
    <citation type="journal article" date="2011" name="MBio">
        <title>Novel metabolic attributes of the genus Cyanothece, comprising a group of unicellular nitrogen-fixing Cyanobacteria.</title>
        <authorList>
            <person name="Bandyopadhyay A."/>
            <person name="Elvitigala T."/>
            <person name="Welsh E."/>
            <person name="Stockel J."/>
            <person name="Liberton M."/>
            <person name="Min H."/>
            <person name="Sherman L.A."/>
            <person name="Pakrasi H.B."/>
        </authorList>
    </citation>
    <scope>NUCLEOTIDE SEQUENCE [LARGE SCALE GENOMIC DNA]</scope>
    <source>
        <strain evidence="3">PCC 7424</strain>
    </source>
</reference>
<dbReference type="eggNOG" id="COG1672">
    <property type="taxonomic scope" value="Bacteria"/>
</dbReference>
<organism evidence="2 3">
    <name type="scientific">Gloeothece citriformis (strain PCC 7424)</name>
    <name type="common">Cyanothece sp. (strain PCC 7424)</name>
    <dbReference type="NCBI Taxonomy" id="65393"/>
    <lineage>
        <taxon>Bacteria</taxon>
        <taxon>Bacillati</taxon>
        <taxon>Cyanobacteriota</taxon>
        <taxon>Cyanophyceae</taxon>
        <taxon>Oscillatoriophycideae</taxon>
        <taxon>Chroococcales</taxon>
        <taxon>Aphanothecaceae</taxon>
        <taxon>Gloeothece</taxon>
        <taxon>Gloeothece citriformis</taxon>
    </lineage>
</organism>
<proteinExistence type="predicted"/>
<name>B7KEB7_GLOC7</name>
<dbReference type="HOGENOM" id="CLU_021307_2_1_3"/>
<dbReference type="RefSeq" id="WP_015956817.1">
    <property type="nucleotide sequence ID" value="NC_011729.1"/>
</dbReference>
<dbReference type="Pfam" id="PF26355">
    <property type="entry name" value="HTH_VMAP-M9"/>
    <property type="match status" value="1"/>
</dbReference>
<dbReference type="InterPro" id="IPR058651">
    <property type="entry name" value="HTH_VMAP-M9"/>
</dbReference>
<feature type="domain" description="vWA-MoxR associated protein N-terminal HTH" evidence="1">
    <location>
        <begin position="1"/>
        <end position="84"/>
    </location>
</feature>
<evidence type="ECO:0000259" key="1">
    <source>
        <dbReference type="Pfam" id="PF26355"/>
    </source>
</evidence>
<dbReference type="InterPro" id="IPR027417">
    <property type="entry name" value="P-loop_NTPase"/>
</dbReference>
<protein>
    <recommendedName>
        <fullName evidence="1">vWA-MoxR associated protein N-terminal HTH domain-containing protein</fullName>
    </recommendedName>
</protein>
<dbReference type="SUPFAM" id="SSF52540">
    <property type="entry name" value="P-loop containing nucleoside triphosphate hydrolases"/>
    <property type="match status" value="1"/>
</dbReference>
<keyword evidence="3" id="KW-1185">Reference proteome</keyword>
<gene>
    <name evidence="2" type="ordered locus">PCC7424_4878</name>
</gene>
<dbReference type="KEGG" id="cyc:PCC7424_4878"/>
<dbReference type="Gene3D" id="3.40.50.300">
    <property type="entry name" value="P-loop containing nucleotide triphosphate hydrolases"/>
    <property type="match status" value="1"/>
</dbReference>
<evidence type="ECO:0000313" key="3">
    <source>
        <dbReference type="Proteomes" id="UP000002384"/>
    </source>
</evidence>
<evidence type="ECO:0000313" key="2">
    <source>
        <dbReference type="EMBL" id="ACK73235.1"/>
    </source>
</evidence>